<feature type="signal peptide" evidence="11">
    <location>
        <begin position="1"/>
        <end position="30"/>
    </location>
</feature>
<feature type="chain" id="PRO_5045023468" description="Hexosyltransferase" evidence="11">
    <location>
        <begin position="31"/>
        <end position="412"/>
    </location>
</feature>
<dbReference type="RefSeq" id="XP_062709169.1">
    <property type="nucleotide sequence ID" value="XM_062853185.1"/>
</dbReference>
<reference evidence="13" key="1">
    <citation type="journal article" date="2015" name="Proc. Natl. Acad. Sci. U.S.A.">
        <title>Genome sequence of the Asian Tiger mosquito, Aedes albopictus, reveals insights into its biology, genetics, and evolution.</title>
        <authorList>
            <person name="Chen X.G."/>
            <person name="Jiang X."/>
            <person name="Gu J."/>
            <person name="Xu M."/>
            <person name="Wu Y."/>
            <person name="Deng Y."/>
            <person name="Zhang C."/>
            <person name="Bonizzoni M."/>
            <person name="Dermauw W."/>
            <person name="Vontas J."/>
            <person name="Armbruster P."/>
            <person name="Huang X."/>
            <person name="Yang Y."/>
            <person name="Zhang H."/>
            <person name="He W."/>
            <person name="Peng H."/>
            <person name="Liu Y."/>
            <person name="Wu K."/>
            <person name="Chen J."/>
            <person name="Lirakis M."/>
            <person name="Topalis P."/>
            <person name="Van Leeuwen T."/>
            <person name="Hall A.B."/>
            <person name="Jiang X."/>
            <person name="Thorpe C."/>
            <person name="Mueller R.L."/>
            <person name="Sun C."/>
            <person name="Waterhouse R.M."/>
            <person name="Yan G."/>
            <person name="Tu Z.J."/>
            <person name="Fang X."/>
            <person name="James A.A."/>
        </authorList>
    </citation>
    <scope>NUCLEOTIDE SEQUENCE [LARGE SCALE GENOMIC DNA]</scope>
    <source>
        <strain evidence="13">Foshan</strain>
    </source>
</reference>
<evidence type="ECO:0000256" key="2">
    <source>
        <dbReference type="ARBA" id="ARBA00008661"/>
    </source>
</evidence>
<sequence>MFERRPLFGALIVLTLVVTIWHMSLQEADSSSSGTTSTVTGVQGDTQGMQGPSLLTHYSPHLAVAPPSSSYYFYALSKGGGGGVVGDDASATTVDSWNQSSALGSLVNPVERLPKDDYTNLIDLKDFRFTINFSNCSSDSSERIKRDSLKSDERRSPLVLVLVHSAPTNWYKRNTIRDTWGQHDPRAKLVFLLGAVNSSILQRRIEQENRMYDDIVQGSFLDAYRNMTYKHVMALKWFTYHCPEAKYILKADDDVFVNTPALYDVLETATQRRRLLFCQEIRKAPVKRTHRSKWYVSIPEYRNKYYPSHCPGYSIIYTPDVAFLLYREAQQQPYFWIDDVHLTGTIAQRINATITPTGSMLLNKSQKDAIIENKLNATEQLFFFTTPDLRQGEIRQLWKAVTAARRSSSSSR</sequence>
<keyword evidence="4" id="KW-0808">Transferase</keyword>
<evidence type="ECO:0000256" key="8">
    <source>
        <dbReference type="ARBA" id="ARBA00023034"/>
    </source>
</evidence>
<dbReference type="PANTHER" id="PTHR11214">
    <property type="entry name" value="BETA-1,3-N-ACETYLGLUCOSAMINYLTRANSFERASE"/>
    <property type="match status" value="1"/>
</dbReference>
<dbReference type="PANTHER" id="PTHR11214:SF376">
    <property type="entry name" value="HEXOSYLTRANSFERASE"/>
    <property type="match status" value="1"/>
</dbReference>
<dbReference type="InterPro" id="IPR002659">
    <property type="entry name" value="Glyco_trans_31"/>
</dbReference>
<accession>A0ABM1XNJ8</accession>
<keyword evidence="7" id="KW-1133">Transmembrane helix</keyword>
<keyword evidence="3 10" id="KW-0328">Glycosyltransferase</keyword>
<evidence type="ECO:0000256" key="10">
    <source>
        <dbReference type="RuleBase" id="RU363063"/>
    </source>
</evidence>
<keyword evidence="8 10" id="KW-0333">Golgi apparatus</keyword>
<dbReference type="EnsemblMetazoa" id="AALFPA23_001312.R38561">
    <property type="protein sequence ID" value="AALFPA23_001312.P38561"/>
    <property type="gene ID" value="AALFPA23_001312"/>
</dbReference>
<keyword evidence="9" id="KW-0472">Membrane</keyword>
<dbReference type="GeneID" id="109404591"/>
<evidence type="ECO:0000256" key="5">
    <source>
        <dbReference type="ARBA" id="ARBA00022692"/>
    </source>
</evidence>
<comment type="similarity">
    <text evidence="2 10">Belongs to the glycosyltransferase 31 family.</text>
</comment>
<evidence type="ECO:0000256" key="4">
    <source>
        <dbReference type="ARBA" id="ARBA00022679"/>
    </source>
</evidence>
<dbReference type="EC" id="2.4.1.-" evidence="10"/>
<evidence type="ECO:0000313" key="13">
    <source>
        <dbReference type="Proteomes" id="UP000069940"/>
    </source>
</evidence>
<keyword evidence="5" id="KW-0812">Transmembrane</keyword>
<evidence type="ECO:0000256" key="3">
    <source>
        <dbReference type="ARBA" id="ARBA00022676"/>
    </source>
</evidence>
<dbReference type="RefSeq" id="XP_062709171.1">
    <property type="nucleotide sequence ID" value="XM_062853187.1"/>
</dbReference>
<evidence type="ECO:0000256" key="7">
    <source>
        <dbReference type="ARBA" id="ARBA00022989"/>
    </source>
</evidence>
<evidence type="ECO:0000313" key="12">
    <source>
        <dbReference type="EnsemblMetazoa" id="AALFPA23_001312.P38562"/>
    </source>
</evidence>
<dbReference type="Proteomes" id="UP000069940">
    <property type="component" value="Unassembled WGS sequence"/>
</dbReference>
<evidence type="ECO:0000256" key="1">
    <source>
        <dbReference type="ARBA" id="ARBA00004323"/>
    </source>
</evidence>
<dbReference type="Gene3D" id="3.90.550.50">
    <property type="match status" value="1"/>
</dbReference>
<keyword evidence="11" id="KW-0732">Signal</keyword>
<reference evidence="12" key="2">
    <citation type="submission" date="2025-05" db="UniProtKB">
        <authorList>
            <consortium name="EnsemblMetazoa"/>
        </authorList>
    </citation>
    <scope>IDENTIFICATION</scope>
    <source>
        <strain evidence="12">Foshan</strain>
    </source>
</reference>
<dbReference type="Pfam" id="PF01762">
    <property type="entry name" value="Galactosyl_T"/>
    <property type="match status" value="1"/>
</dbReference>
<evidence type="ECO:0000256" key="11">
    <source>
        <dbReference type="SAM" id="SignalP"/>
    </source>
</evidence>
<name>A0ABM1XNJ8_AEDAL</name>
<dbReference type="EnsemblMetazoa" id="AALFPA23_001312.R38563">
    <property type="protein sequence ID" value="AALFPA23_001312.P38563"/>
    <property type="gene ID" value="AALFPA23_001312"/>
</dbReference>
<keyword evidence="6" id="KW-0735">Signal-anchor</keyword>
<evidence type="ECO:0000256" key="6">
    <source>
        <dbReference type="ARBA" id="ARBA00022968"/>
    </source>
</evidence>
<comment type="subcellular location">
    <subcellularLocation>
        <location evidence="1 10">Golgi apparatus membrane</location>
        <topology evidence="1 10">Single-pass type II membrane protein</topology>
    </subcellularLocation>
</comment>
<keyword evidence="13" id="KW-1185">Reference proteome</keyword>
<dbReference type="EnsemblMetazoa" id="AALFPA23_001312.R38562">
    <property type="protein sequence ID" value="AALFPA23_001312.P38562"/>
    <property type="gene ID" value="AALFPA23_001312"/>
</dbReference>
<protein>
    <recommendedName>
        <fullName evidence="10">Hexosyltransferase</fullName>
        <ecNumber evidence="10">2.4.1.-</ecNumber>
    </recommendedName>
</protein>
<dbReference type="RefSeq" id="XP_062709170.1">
    <property type="nucleotide sequence ID" value="XM_062853186.1"/>
</dbReference>
<evidence type="ECO:0000256" key="9">
    <source>
        <dbReference type="ARBA" id="ARBA00023136"/>
    </source>
</evidence>
<organism evidence="12 13">
    <name type="scientific">Aedes albopictus</name>
    <name type="common">Asian tiger mosquito</name>
    <name type="synonym">Stegomyia albopicta</name>
    <dbReference type="NCBI Taxonomy" id="7160"/>
    <lineage>
        <taxon>Eukaryota</taxon>
        <taxon>Metazoa</taxon>
        <taxon>Ecdysozoa</taxon>
        <taxon>Arthropoda</taxon>
        <taxon>Hexapoda</taxon>
        <taxon>Insecta</taxon>
        <taxon>Pterygota</taxon>
        <taxon>Neoptera</taxon>
        <taxon>Endopterygota</taxon>
        <taxon>Diptera</taxon>
        <taxon>Nematocera</taxon>
        <taxon>Culicoidea</taxon>
        <taxon>Culicidae</taxon>
        <taxon>Culicinae</taxon>
        <taxon>Aedini</taxon>
        <taxon>Aedes</taxon>
        <taxon>Stegomyia</taxon>
    </lineage>
</organism>
<proteinExistence type="inferred from homology"/>